<dbReference type="AlphaFoldDB" id="A0A8K0SLJ5"/>
<evidence type="ECO:0000313" key="2">
    <source>
        <dbReference type="Proteomes" id="UP000813444"/>
    </source>
</evidence>
<dbReference type="EMBL" id="JAGPNK010000009">
    <property type="protein sequence ID" value="KAH7313316.1"/>
    <property type="molecule type" value="Genomic_DNA"/>
</dbReference>
<proteinExistence type="predicted"/>
<protein>
    <submittedName>
        <fullName evidence="1">Uncharacterized protein</fullName>
    </submittedName>
</protein>
<keyword evidence="2" id="KW-1185">Reference proteome</keyword>
<comment type="caution">
    <text evidence="1">The sequence shown here is derived from an EMBL/GenBank/DDBJ whole genome shotgun (WGS) entry which is preliminary data.</text>
</comment>
<accession>A0A8K0SLJ5</accession>
<sequence>MTCGDAQSSFLFGLSAPPSIPESHDRPGTDILAAGGYSLPSTVTRGWQVHHWSSGTPESADGMWFPQPRHVFFEQVGQLAPKHIFNIRYLVTGCSRGRCWLYCEVKIRVYFEVMRLRAI</sequence>
<name>A0A8K0SLJ5_9HYPO</name>
<organism evidence="1 2">
    <name type="scientific">Stachybotrys elegans</name>
    <dbReference type="NCBI Taxonomy" id="80388"/>
    <lineage>
        <taxon>Eukaryota</taxon>
        <taxon>Fungi</taxon>
        <taxon>Dikarya</taxon>
        <taxon>Ascomycota</taxon>
        <taxon>Pezizomycotina</taxon>
        <taxon>Sordariomycetes</taxon>
        <taxon>Hypocreomycetidae</taxon>
        <taxon>Hypocreales</taxon>
        <taxon>Stachybotryaceae</taxon>
        <taxon>Stachybotrys</taxon>
    </lineage>
</organism>
<reference evidence="1" key="1">
    <citation type="journal article" date="2021" name="Nat. Commun.">
        <title>Genetic determinants of endophytism in the Arabidopsis root mycobiome.</title>
        <authorList>
            <person name="Mesny F."/>
            <person name="Miyauchi S."/>
            <person name="Thiergart T."/>
            <person name="Pickel B."/>
            <person name="Atanasova L."/>
            <person name="Karlsson M."/>
            <person name="Huettel B."/>
            <person name="Barry K.W."/>
            <person name="Haridas S."/>
            <person name="Chen C."/>
            <person name="Bauer D."/>
            <person name="Andreopoulos W."/>
            <person name="Pangilinan J."/>
            <person name="LaButti K."/>
            <person name="Riley R."/>
            <person name="Lipzen A."/>
            <person name="Clum A."/>
            <person name="Drula E."/>
            <person name="Henrissat B."/>
            <person name="Kohler A."/>
            <person name="Grigoriev I.V."/>
            <person name="Martin F.M."/>
            <person name="Hacquard S."/>
        </authorList>
    </citation>
    <scope>NUCLEOTIDE SEQUENCE</scope>
    <source>
        <strain evidence="1">MPI-CAGE-CH-0235</strain>
    </source>
</reference>
<evidence type="ECO:0000313" key="1">
    <source>
        <dbReference type="EMBL" id="KAH7313316.1"/>
    </source>
</evidence>
<gene>
    <name evidence="1" type="ORF">B0I35DRAFT_434858</name>
</gene>
<dbReference type="Proteomes" id="UP000813444">
    <property type="component" value="Unassembled WGS sequence"/>
</dbReference>